<feature type="compositionally biased region" description="Basic and acidic residues" evidence="1">
    <location>
        <begin position="96"/>
        <end position="120"/>
    </location>
</feature>
<evidence type="ECO:0000313" key="3">
    <source>
        <dbReference type="Proteomes" id="UP000030816"/>
    </source>
</evidence>
<comment type="caution">
    <text evidence="2">The sequence shown here is derived from an EMBL/GenBank/DDBJ whole genome shotgun (WGS) entry which is preliminary data.</text>
</comment>
<accession>A0A0B2WXH5</accession>
<reference evidence="2 3" key="1">
    <citation type="journal article" date="2014" name="Proc. Natl. Acad. Sci. U.S.A.">
        <title>Trajectory and genomic determinants of fungal-pathogen speciation and host adaptation.</title>
        <authorList>
            <person name="Hu X."/>
            <person name="Xiao G."/>
            <person name="Zheng P."/>
            <person name="Shang Y."/>
            <person name="Su Y."/>
            <person name="Zhang X."/>
            <person name="Liu X."/>
            <person name="Zhan S."/>
            <person name="St Leger R.J."/>
            <person name="Wang C."/>
        </authorList>
    </citation>
    <scope>NUCLEOTIDE SEQUENCE [LARGE SCALE GENOMIC DNA]</scope>
    <source>
        <strain evidence="2 3">ARSEF 1941</strain>
    </source>
</reference>
<dbReference type="HOGENOM" id="CLU_584046_0_0_1"/>
<dbReference type="AlphaFoldDB" id="A0A0B2WXH5"/>
<feature type="region of interest" description="Disordered" evidence="1">
    <location>
        <begin position="64"/>
        <end position="120"/>
    </location>
</feature>
<keyword evidence="3" id="KW-1185">Reference proteome</keyword>
<dbReference type="Proteomes" id="UP000030816">
    <property type="component" value="Unassembled WGS sequence"/>
</dbReference>
<feature type="compositionally biased region" description="Polar residues" evidence="1">
    <location>
        <begin position="358"/>
        <end position="371"/>
    </location>
</feature>
<proteinExistence type="predicted"/>
<dbReference type="STRING" id="1081103.A0A0B2WXH5"/>
<feature type="region of interest" description="Disordered" evidence="1">
    <location>
        <begin position="342"/>
        <end position="422"/>
    </location>
</feature>
<feature type="region of interest" description="Disordered" evidence="1">
    <location>
        <begin position="22"/>
        <end position="52"/>
    </location>
</feature>
<protein>
    <submittedName>
        <fullName evidence="2">Uncharacterized protein</fullName>
    </submittedName>
</protein>
<dbReference type="EMBL" id="AZHE01000010">
    <property type="protein sequence ID" value="KHN97575.1"/>
    <property type="molecule type" value="Genomic_DNA"/>
</dbReference>
<feature type="compositionally biased region" description="Basic and acidic residues" evidence="1">
    <location>
        <begin position="342"/>
        <end position="353"/>
    </location>
</feature>
<evidence type="ECO:0000256" key="1">
    <source>
        <dbReference type="SAM" id="MobiDB-lite"/>
    </source>
</evidence>
<sequence>MELSALNRLFCLLCRTKALQSKLGNNKRDAPSRTSASGTLSPPPPPLTPADVINIGTNNHLLQVSKPRSSRLGDASSTAGATLQDDVCARSPSSTDRPRGTRHSQEGHPCRGPDQDPDRRGVVLASHQASATTLHVGADDDAFCRTGLATCNEIKLSPSTKRLLEDCKNDCGQFLRAIKEAKAALPTGHGWEAAIATKKENADIRDLMRIYHRFECHNIYSHVVEAGFHTGTHWIREMRTVLVNKLCRDFPDRFQNQKMANKCLNWVDQGCRYREWTEMLSETSNLGYLIALPAEVPHSAYTSRCTKEQMTAATLRFKSLGIDELVEDLELSKLGSHIATKLREMTGKKRKDADEEPSQNSRKSPRLTSASGELAFAPPPGHLTTPPESTAPGISDLLDHPTHSLAPPLPQEYSSDQDQGVEDHNMSDTIADGPLATYDPFNNFDLSLHAYSEVFMSQFSVFSSCGDK</sequence>
<dbReference type="GeneID" id="63739045"/>
<name>A0A0B2WXH5_METAS</name>
<dbReference type="RefSeq" id="XP_040678641.1">
    <property type="nucleotide sequence ID" value="XM_040823388.1"/>
</dbReference>
<evidence type="ECO:0000313" key="2">
    <source>
        <dbReference type="EMBL" id="KHN97575.1"/>
    </source>
</evidence>
<gene>
    <name evidence="2" type="ORF">MAM_04590</name>
</gene>
<dbReference type="OrthoDB" id="4939936at2759"/>
<organism evidence="2 3">
    <name type="scientific">Metarhizium album (strain ARSEF 1941)</name>
    <dbReference type="NCBI Taxonomy" id="1081103"/>
    <lineage>
        <taxon>Eukaryota</taxon>
        <taxon>Fungi</taxon>
        <taxon>Dikarya</taxon>
        <taxon>Ascomycota</taxon>
        <taxon>Pezizomycotina</taxon>
        <taxon>Sordariomycetes</taxon>
        <taxon>Hypocreomycetidae</taxon>
        <taxon>Hypocreales</taxon>
        <taxon>Clavicipitaceae</taxon>
        <taxon>Metarhizium</taxon>
    </lineage>
</organism>